<sequence>MVDCTFELNGQPMSILKVGAATFSAFSGRNSHLNKRQSACLAELGPIPPGAPTTFLTARLAVASAPSWTESRTG</sequence>
<dbReference type="EMBL" id="FR854074">
    <property type="protein sequence ID" value="CCA81982.1"/>
    <property type="molecule type" value="Genomic_DNA"/>
</dbReference>
<accession>G2ZSG9</accession>
<reference evidence="1" key="2">
    <citation type="submission" date="2011-04" db="EMBL/GenBank/DDBJ databases">
        <authorList>
            <person name="Genoscope - CEA"/>
        </authorList>
    </citation>
    <scope>NUCLEOTIDE SEQUENCE</scope>
    <source>
        <strain evidence="1">R229</strain>
    </source>
</reference>
<protein>
    <submittedName>
        <fullName evidence="1">Uncharacterized protein</fullName>
    </submittedName>
</protein>
<proteinExistence type="predicted"/>
<name>G2ZSG9_9RALS</name>
<reference evidence="1" key="1">
    <citation type="journal article" date="2011" name="PLoS ONE">
        <title>Ralstonia syzygii, the Blood Disease Bacterium and some Asian R. solanacearum strains form a single genomic species despite divergent lifestyles.</title>
        <authorList>
            <person name="Remenant B."/>
            <person name="de Cambiaire J.C."/>
            <person name="Cellier G."/>
            <person name="Jacobs J.M."/>
            <person name="Mangenot S."/>
            <person name="Barbe V."/>
            <person name="Lajus A."/>
            <person name="Vallenet D."/>
            <person name="Medigue C."/>
            <person name="Fegan M."/>
            <person name="Allen C."/>
            <person name="Prior P."/>
        </authorList>
    </citation>
    <scope>NUCLEOTIDE SEQUENCE</scope>
    <source>
        <strain evidence="1">R229</strain>
    </source>
</reference>
<gene>
    <name evidence="1" type="ORF">BDB_180022</name>
</gene>
<organism evidence="1">
    <name type="scientific">blood disease bacterium R229</name>
    <dbReference type="NCBI Taxonomy" id="741978"/>
    <lineage>
        <taxon>Bacteria</taxon>
        <taxon>Pseudomonadati</taxon>
        <taxon>Pseudomonadota</taxon>
        <taxon>Betaproteobacteria</taxon>
        <taxon>Burkholderiales</taxon>
        <taxon>Burkholderiaceae</taxon>
        <taxon>Ralstonia</taxon>
        <taxon>Ralstonia solanacearum species complex</taxon>
    </lineage>
</organism>
<dbReference type="AlphaFoldDB" id="G2ZSG9"/>
<evidence type="ECO:0000313" key="1">
    <source>
        <dbReference type="EMBL" id="CCA81982.1"/>
    </source>
</evidence>